<dbReference type="Proteomes" id="UP001379945">
    <property type="component" value="Unassembled WGS sequence"/>
</dbReference>
<name>A0ABU9C9J2_9BURK</name>
<proteinExistence type="predicted"/>
<dbReference type="RefSeq" id="WP_341400813.1">
    <property type="nucleotide sequence ID" value="NZ_JBBUTI010000019.1"/>
</dbReference>
<keyword evidence="2" id="KW-1185">Reference proteome</keyword>
<sequence>MILAGGIELAKNKSAGGADYIVINVLFETASVLCRESGSLASSRTGADYFLVALQ</sequence>
<gene>
    <name evidence="1" type="ORF">AACH00_19290</name>
</gene>
<comment type="caution">
    <text evidence="1">The sequence shown here is derived from an EMBL/GenBank/DDBJ whole genome shotgun (WGS) entry which is preliminary data.</text>
</comment>
<accession>A0ABU9C9J2</accession>
<evidence type="ECO:0000313" key="1">
    <source>
        <dbReference type="EMBL" id="MEK8048503.1"/>
    </source>
</evidence>
<organism evidence="1 2">
    <name type="scientific">Ideonella margarita</name>
    <dbReference type="NCBI Taxonomy" id="2984191"/>
    <lineage>
        <taxon>Bacteria</taxon>
        <taxon>Pseudomonadati</taxon>
        <taxon>Pseudomonadota</taxon>
        <taxon>Betaproteobacteria</taxon>
        <taxon>Burkholderiales</taxon>
        <taxon>Sphaerotilaceae</taxon>
        <taxon>Ideonella</taxon>
    </lineage>
</organism>
<reference evidence="1 2" key="1">
    <citation type="submission" date="2024-04" db="EMBL/GenBank/DDBJ databases">
        <title>Novel species of the genus Ideonella isolated from streams.</title>
        <authorList>
            <person name="Lu H."/>
        </authorList>
    </citation>
    <scope>NUCLEOTIDE SEQUENCE [LARGE SCALE GENOMIC DNA]</scope>
    <source>
        <strain evidence="1 2">LYT19W</strain>
    </source>
</reference>
<dbReference type="EMBL" id="JBBUTI010000019">
    <property type="protein sequence ID" value="MEK8048503.1"/>
    <property type="molecule type" value="Genomic_DNA"/>
</dbReference>
<evidence type="ECO:0000313" key="2">
    <source>
        <dbReference type="Proteomes" id="UP001379945"/>
    </source>
</evidence>
<protein>
    <submittedName>
        <fullName evidence="1">Uncharacterized protein</fullName>
    </submittedName>
</protein>